<evidence type="ECO:0000256" key="4">
    <source>
        <dbReference type="ARBA" id="ARBA00023136"/>
    </source>
</evidence>
<evidence type="ECO:0000256" key="3">
    <source>
        <dbReference type="ARBA" id="ARBA00022729"/>
    </source>
</evidence>
<sequence length="509" mass="58910">MKVKNYFKYICLSFLFFSCNDDFLNVPNTGKLTDDSFWQSEEHVLEAITATYATLQSHTGSKWTFFEELYTSMNYKGDDVDNLVAEPYGRTLANFTYTTEASGPYNLWKTCYAGIGRANQVMQNVAVMDEVIIDAEYKQEIIAEMKFMRALFNFFLVTSFEDVPLVLRYEIDPDLLTPAKTPASDVWKQIEADLTEAEQYIPDAHPEKWAGRATKWTAKAYLAKAYLYQEKWAEAESKFQDVVENGPYDLLPNYEDNFNGKGENGPETVFDIQFSGDRSNGNDERHPFSYEASSTATGGWSLFYPTAWMVEEFKNDLTDGGKYSDRVYGSIFFDDPESEMYSLGTNEMVAYSEVKEDLNHPYFFKKFVSDYDENFYSGIDIPLMRFADVLLMYAEALNENGKTTEALTQVNRVRTRSNAAELSSMNQDELRTQIRHHERPVELAMEMGIRWYDLYRWGRGNTATESIKTILTNHDKPFAENFEENKHYLYPIPLQEININPNLEQNPNW</sequence>
<feature type="domain" description="RagB/SusD" evidence="6">
    <location>
        <begin position="266"/>
        <end position="509"/>
    </location>
</feature>
<organism evidence="8 9">
    <name type="scientific">Rapidithrix thailandica</name>
    <dbReference type="NCBI Taxonomy" id="413964"/>
    <lineage>
        <taxon>Bacteria</taxon>
        <taxon>Pseudomonadati</taxon>
        <taxon>Bacteroidota</taxon>
        <taxon>Cytophagia</taxon>
        <taxon>Cytophagales</taxon>
        <taxon>Flammeovirgaceae</taxon>
        <taxon>Rapidithrix</taxon>
    </lineage>
</organism>
<feature type="domain" description="SusD-like N-terminal" evidence="7">
    <location>
        <begin position="22"/>
        <end position="227"/>
    </location>
</feature>
<evidence type="ECO:0000313" key="9">
    <source>
        <dbReference type="Proteomes" id="UP001403385"/>
    </source>
</evidence>
<protein>
    <submittedName>
        <fullName evidence="8">RagB/SusD family nutrient uptake outer membrane protein</fullName>
    </submittedName>
</protein>
<dbReference type="SUPFAM" id="SSF48452">
    <property type="entry name" value="TPR-like"/>
    <property type="match status" value="1"/>
</dbReference>
<dbReference type="EMBL" id="JBDKWZ010000004">
    <property type="protein sequence ID" value="MEN7547983.1"/>
    <property type="molecule type" value="Genomic_DNA"/>
</dbReference>
<dbReference type="InterPro" id="IPR033985">
    <property type="entry name" value="SusD-like_N"/>
</dbReference>
<dbReference type="GO" id="GO:0009279">
    <property type="term" value="C:cell outer membrane"/>
    <property type="evidence" value="ECO:0007669"/>
    <property type="project" value="UniProtKB-SubCell"/>
</dbReference>
<dbReference type="Proteomes" id="UP001403385">
    <property type="component" value="Unassembled WGS sequence"/>
</dbReference>
<evidence type="ECO:0000259" key="6">
    <source>
        <dbReference type="Pfam" id="PF07980"/>
    </source>
</evidence>
<dbReference type="AlphaFoldDB" id="A0AAW9S9G7"/>
<evidence type="ECO:0000259" key="7">
    <source>
        <dbReference type="Pfam" id="PF14322"/>
    </source>
</evidence>
<proteinExistence type="inferred from homology"/>
<comment type="subcellular location">
    <subcellularLocation>
        <location evidence="1">Cell outer membrane</location>
    </subcellularLocation>
</comment>
<dbReference type="RefSeq" id="WP_346820765.1">
    <property type="nucleotide sequence ID" value="NZ_JBDKWZ010000004.1"/>
</dbReference>
<dbReference type="InterPro" id="IPR011990">
    <property type="entry name" value="TPR-like_helical_dom_sf"/>
</dbReference>
<dbReference type="InterPro" id="IPR012944">
    <property type="entry name" value="SusD_RagB_dom"/>
</dbReference>
<keyword evidence="3" id="KW-0732">Signal</keyword>
<reference evidence="8 9" key="1">
    <citation type="submission" date="2024-04" db="EMBL/GenBank/DDBJ databases">
        <title>Novel genus in family Flammeovirgaceae.</title>
        <authorList>
            <person name="Nguyen T.H."/>
            <person name="Vuong T.Q."/>
            <person name="Le H."/>
            <person name="Kim S.-G."/>
        </authorList>
    </citation>
    <scope>NUCLEOTIDE SEQUENCE [LARGE SCALE GENOMIC DNA]</scope>
    <source>
        <strain evidence="8 9">JCM 23209</strain>
    </source>
</reference>
<keyword evidence="4" id="KW-0472">Membrane</keyword>
<keyword evidence="5" id="KW-0998">Cell outer membrane</keyword>
<evidence type="ECO:0000313" key="8">
    <source>
        <dbReference type="EMBL" id="MEN7547983.1"/>
    </source>
</evidence>
<dbReference type="Pfam" id="PF14322">
    <property type="entry name" value="SusD-like_3"/>
    <property type="match status" value="1"/>
</dbReference>
<gene>
    <name evidence="8" type="ORF">AAG747_08685</name>
</gene>
<evidence type="ECO:0000256" key="5">
    <source>
        <dbReference type="ARBA" id="ARBA00023237"/>
    </source>
</evidence>
<comment type="similarity">
    <text evidence="2">Belongs to the SusD family.</text>
</comment>
<evidence type="ECO:0000256" key="2">
    <source>
        <dbReference type="ARBA" id="ARBA00006275"/>
    </source>
</evidence>
<keyword evidence="9" id="KW-1185">Reference proteome</keyword>
<name>A0AAW9S9G7_9BACT</name>
<dbReference type="Gene3D" id="1.25.40.390">
    <property type="match status" value="1"/>
</dbReference>
<dbReference type="CDD" id="cd08977">
    <property type="entry name" value="SusD"/>
    <property type="match status" value="1"/>
</dbReference>
<comment type="caution">
    <text evidence="8">The sequence shown here is derived from an EMBL/GenBank/DDBJ whole genome shotgun (WGS) entry which is preliminary data.</text>
</comment>
<evidence type="ECO:0000256" key="1">
    <source>
        <dbReference type="ARBA" id="ARBA00004442"/>
    </source>
</evidence>
<accession>A0AAW9S9G7</accession>
<dbReference type="PROSITE" id="PS51257">
    <property type="entry name" value="PROKAR_LIPOPROTEIN"/>
    <property type="match status" value="1"/>
</dbReference>
<dbReference type="Pfam" id="PF07980">
    <property type="entry name" value="SusD_RagB"/>
    <property type="match status" value="1"/>
</dbReference>